<evidence type="ECO:0000313" key="1">
    <source>
        <dbReference type="EMBL" id="RHZ48662.1"/>
    </source>
</evidence>
<reference evidence="1 2" key="1">
    <citation type="submission" date="2018-08" db="EMBL/GenBank/DDBJ databases">
        <title>Genome and evolution of the arbuscular mycorrhizal fungus Diversispora epigaea (formerly Glomus versiforme) and its bacterial endosymbionts.</title>
        <authorList>
            <person name="Sun X."/>
            <person name="Fei Z."/>
            <person name="Harrison M."/>
        </authorList>
    </citation>
    <scope>NUCLEOTIDE SEQUENCE [LARGE SCALE GENOMIC DNA]</scope>
    <source>
        <strain evidence="1 2">IT104</strain>
    </source>
</reference>
<dbReference type="AlphaFoldDB" id="A0A397GCB2"/>
<evidence type="ECO:0000313" key="2">
    <source>
        <dbReference type="Proteomes" id="UP000266861"/>
    </source>
</evidence>
<dbReference type="Proteomes" id="UP000266861">
    <property type="component" value="Unassembled WGS sequence"/>
</dbReference>
<keyword evidence="2" id="KW-1185">Reference proteome</keyword>
<accession>A0A397GCB2</accession>
<protein>
    <submittedName>
        <fullName evidence="1">Uncharacterized protein</fullName>
    </submittedName>
</protein>
<comment type="caution">
    <text evidence="1">The sequence shown here is derived from an EMBL/GenBank/DDBJ whole genome shotgun (WGS) entry which is preliminary data.</text>
</comment>
<sequence>MKTSKVYTFNITIKPRNATDEEQLILNDDIFFMKLNLSIVTIIEMQQQYLEILSQMYLYPRLNANKFH</sequence>
<proteinExistence type="predicted"/>
<organism evidence="1 2">
    <name type="scientific">Diversispora epigaea</name>
    <dbReference type="NCBI Taxonomy" id="1348612"/>
    <lineage>
        <taxon>Eukaryota</taxon>
        <taxon>Fungi</taxon>
        <taxon>Fungi incertae sedis</taxon>
        <taxon>Mucoromycota</taxon>
        <taxon>Glomeromycotina</taxon>
        <taxon>Glomeromycetes</taxon>
        <taxon>Diversisporales</taxon>
        <taxon>Diversisporaceae</taxon>
        <taxon>Diversispora</taxon>
    </lineage>
</organism>
<gene>
    <name evidence="1" type="ORF">Glove_543g36</name>
</gene>
<dbReference type="EMBL" id="PQFF01000462">
    <property type="protein sequence ID" value="RHZ48662.1"/>
    <property type="molecule type" value="Genomic_DNA"/>
</dbReference>
<name>A0A397GCB2_9GLOM</name>